<keyword evidence="6 7" id="KW-0975">Bacterial flagellum</keyword>
<gene>
    <name evidence="7 11" type="primary">flgK</name>
    <name evidence="11" type="ORF">QBE54_00630</name>
</gene>
<evidence type="ECO:0000259" key="10">
    <source>
        <dbReference type="Pfam" id="PF22638"/>
    </source>
</evidence>
<evidence type="ECO:0000259" key="8">
    <source>
        <dbReference type="Pfam" id="PF00460"/>
    </source>
</evidence>
<evidence type="ECO:0000256" key="2">
    <source>
        <dbReference type="ARBA" id="ARBA00004613"/>
    </source>
</evidence>
<keyword evidence="11" id="KW-0966">Cell projection</keyword>
<dbReference type="NCBIfam" id="TIGR02492">
    <property type="entry name" value="flgK_ends"/>
    <property type="match status" value="1"/>
</dbReference>
<feature type="domain" description="Flagellar hook-associated protein FlgK helical" evidence="10">
    <location>
        <begin position="101"/>
        <end position="332"/>
    </location>
</feature>
<dbReference type="Proteomes" id="UP001461341">
    <property type="component" value="Chromosome"/>
</dbReference>
<evidence type="ECO:0000256" key="1">
    <source>
        <dbReference type="ARBA" id="ARBA00004365"/>
    </source>
</evidence>
<dbReference type="RefSeq" id="WP_369018428.1">
    <property type="nucleotide sequence ID" value="NZ_CP121689.1"/>
</dbReference>
<sequence>MGSSFFGLEIGKSALQAQQQAMDITGHNIANANTVGYTRQSAKMTAKTVPLSGIFVPPYLKSVGSGVAVEEIQRLRDRFIDLQLRQESRIESYWSTIDEGLNQVEIIFGDPQESGLSNIMNNFWNAWQELSKTPESEASRALLVETANLLAEAFQHTHSQLVLTQEQFDEQVALKVNEINSYLEQIHSVNQQIIRLSAAGGNINDYKDKLDLAVDGLSKIIDLQVQEESNGTYTIILQGRVLASAKELNLLEAQVDPLSGFNQVYFQGTTQKIDFANQSGELKAIFDLRDSLLENYKSDLNFLARELIEEVNTLHQTGYTLQEPPAPGGVFFVGSTAEDIAVDPAISGDYRLVAASSTGAPGDGEVALRIAQLRESDFVNGANPDDYYRGVISRLGAERQEAQRIAENQSLLVDQLNMRKESVSGVSLDEEMTNLIKYQHAYNAAASLIRTLDEMLDTVVNRLR</sequence>
<protein>
    <recommendedName>
        <fullName evidence="4 7">Flagellar hook-associated protein 1</fullName>
        <shortName evidence="7">HAP1</shortName>
    </recommendedName>
</protein>
<dbReference type="Pfam" id="PF22638">
    <property type="entry name" value="FlgK_D1"/>
    <property type="match status" value="1"/>
</dbReference>
<evidence type="ECO:0000256" key="3">
    <source>
        <dbReference type="ARBA" id="ARBA00009677"/>
    </source>
</evidence>
<evidence type="ECO:0000256" key="4">
    <source>
        <dbReference type="ARBA" id="ARBA00016244"/>
    </source>
</evidence>
<feature type="domain" description="Flagellar basal body rod protein N-terminal" evidence="8">
    <location>
        <begin position="8"/>
        <end position="38"/>
    </location>
</feature>
<keyword evidence="5 7" id="KW-0964">Secreted</keyword>
<dbReference type="InterPro" id="IPR053927">
    <property type="entry name" value="FlgK_helical"/>
</dbReference>
<accession>A0ABZ2YF03</accession>
<dbReference type="EMBL" id="CP121689">
    <property type="protein sequence ID" value="WZL76270.1"/>
    <property type="molecule type" value="Genomic_DNA"/>
</dbReference>
<evidence type="ECO:0000256" key="5">
    <source>
        <dbReference type="ARBA" id="ARBA00022525"/>
    </source>
</evidence>
<keyword evidence="11" id="KW-0282">Flagellum</keyword>
<evidence type="ECO:0000259" key="9">
    <source>
        <dbReference type="Pfam" id="PF06429"/>
    </source>
</evidence>
<dbReference type="InterPro" id="IPR001444">
    <property type="entry name" value="Flag_bb_rod_N"/>
</dbReference>
<proteinExistence type="inferred from homology"/>
<dbReference type="SUPFAM" id="SSF64518">
    <property type="entry name" value="Phase 1 flagellin"/>
    <property type="match status" value="1"/>
</dbReference>
<dbReference type="PANTHER" id="PTHR30033">
    <property type="entry name" value="FLAGELLAR HOOK-ASSOCIATED PROTEIN 1"/>
    <property type="match status" value="1"/>
</dbReference>
<dbReference type="InterPro" id="IPR010930">
    <property type="entry name" value="Flg_bb/hook_C_dom"/>
</dbReference>
<dbReference type="Pfam" id="PF00460">
    <property type="entry name" value="Flg_bb_rod"/>
    <property type="match status" value="1"/>
</dbReference>
<name>A0ABZ2YF03_9BACT</name>
<dbReference type="PRINTS" id="PR01005">
    <property type="entry name" value="FLGHOOKAP1"/>
</dbReference>
<comment type="subcellular location">
    <subcellularLocation>
        <location evidence="1 7">Bacterial flagellum</location>
    </subcellularLocation>
    <subcellularLocation>
        <location evidence="2 7">Secreted</location>
    </subcellularLocation>
</comment>
<keyword evidence="12" id="KW-1185">Reference proteome</keyword>
<dbReference type="Pfam" id="PF06429">
    <property type="entry name" value="Flg_bbr_C"/>
    <property type="match status" value="1"/>
</dbReference>
<reference evidence="11 12" key="1">
    <citation type="submission" date="2023-03" db="EMBL/GenBank/DDBJ databases">
        <title>Novel Species.</title>
        <authorList>
            <person name="Ma S."/>
        </authorList>
    </citation>
    <scope>NUCLEOTIDE SEQUENCE [LARGE SCALE GENOMIC DNA]</scope>
    <source>
        <strain evidence="11 12">B11</strain>
    </source>
</reference>
<organism evidence="11 12">
    <name type="scientific">Thermatribacter velox</name>
    <dbReference type="NCBI Taxonomy" id="3039681"/>
    <lineage>
        <taxon>Bacteria</taxon>
        <taxon>Pseudomonadati</taxon>
        <taxon>Atribacterota</taxon>
        <taxon>Atribacteria</taxon>
        <taxon>Atribacterales</taxon>
        <taxon>Thermatribacteraceae</taxon>
        <taxon>Thermatribacter</taxon>
    </lineage>
</organism>
<keyword evidence="11" id="KW-0969">Cilium</keyword>
<evidence type="ECO:0000313" key="12">
    <source>
        <dbReference type="Proteomes" id="UP001461341"/>
    </source>
</evidence>
<evidence type="ECO:0000256" key="6">
    <source>
        <dbReference type="ARBA" id="ARBA00023143"/>
    </source>
</evidence>
<evidence type="ECO:0000313" key="11">
    <source>
        <dbReference type="EMBL" id="WZL76270.1"/>
    </source>
</evidence>
<evidence type="ECO:0000256" key="7">
    <source>
        <dbReference type="RuleBase" id="RU362065"/>
    </source>
</evidence>
<comment type="similarity">
    <text evidence="3 7">Belongs to the flagella basal body rod proteins family.</text>
</comment>
<dbReference type="PANTHER" id="PTHR30033:SF1">
    <property type="entry name" value="FLAGELLAR HOOK-ASSOCIATED PROTEIN 1"/>
    <property type="match status" value="1"/>
</dbReference>
<feature type="domain" description="Flagellar basal-body/hook protein C-terminal" evidence="9">
    <location>
        <begin position="423"/>
        <end position="461"/>
    </location>
</feature>
<dbReference type="InterPro" id="IPR002371">
    <property type="entry name" value="FlgK"/>
</dbReference>